<organism evidence="2 3">
    <name type="scientific">Cyprinus carpio</name>
    <name type="common">Common carp</name>
    <dbReference type="NCBI Taxonomy" id="7962"/>
    <lineage>
        <taxon>Eukaryota</taxon>
        <taxon>Metazoa</taxon>
        <taxon>Chordata</taxon>
        <taxon>Craniata</taxon>
        <taxon>Vertebrata</taxon>
        <taxon>Euteleostomi</taxon>
        <taxon>Actinopterygii</taxon>
        <taxon>Neopterygii</taxon>
        <taxon>Teleostei</taxon>
        <taxon>Ostariophysi</taxon>
        <taxon>Cypriniformes</taxon>
        <taxon>Cyprinidae</taxon>
        <taxon>Cyprininae</taxon>
        <taxon>Cyprinus</taxon>
    </lineage>
</organism>
<protein>
    <recommendedName>
        <fullName evidence="1">Reverse transcriptase domain-containing protein</fullName>
    </recommendedName>
</protein>
<proteinExistence type="predicted"/>
<dbReference type="Pfam" id="PF00078">
    <property type="entry name" value="RVT_1"/>
    <property type="match status" value="1"/>
</dbReference>
<reference evidence="2" key="1">
    <citation type="submission" date="2025-08" db="UniProtKB">
        <authorList>
            <consortium name="Ensembl"/>
        </authorList>
    </citation>
    <scope>IDENTIFICATION</scope>
</reference>
<dbReference type="SUPFAM" id="SSF56672">
    <property type="entry name" value="DNA/RNA polymerases"/>
    <property type="match status" value="1"/>
</dbReference>
<evidence type="ECO:0000313" key="2">
    <source>
        <dbReference type="Ensembl" id="ENSCCRP00015017995.1"/>
    </source>
</evidence>
<accession>A0A8C1T5Z2</accession>
<dbReference type="Ensembl" id="ENSCCRT00015018641.1">
    <property type="protein sequence ID" value="ENSCCRP00015017995.1"/>
    <property type="gene ID" value="ENSCCRG00015007852.1"/>
</dbReference>
<dbReference type="InterPro" id="IPR000477">
    <property type="entry name" value="RT_dom"/>
</dbReference>
<dbReference type="InterPro" id="IPR043502">
    <property type="entry name" value="DNA/RNA_pol_sf"/>
</dbReference>
<feature type="domain" description="Reverse transcriptase" evidence="1">
    <location>
        <begin position="95"/>
        <end position="319"/>
    </location>
</feature>
<sequence>LCSGNFDIADGFNNFFTKIGSDLAHNIQKTDNDPCSQINGQYSPLPNLDHPTTQEVRDIIFSLKNSAPGHDGIKSILLKETIDHIIQPLTHVISLSFQSGIIPQALKIAKVIPIFKSGDTKVFSNYRPISILPCISKIFEKLVYERLNKHLIVNNIIYKHQYGFRKKYSTEHALIQLVNYISKALDNKKFALSVFLDLSKAFDTVSHDILISKLNRYGVEGTALVWFRNYFINREQFVYLNGFFSKTSKISFGVPQGSILGPLLFLIYINDLFLCCDHFLPILFADDTNLIAVHEDFVTLIQHVNDELKILSNWFRTNK</sequence>
<dbReference type="AlphaFoldDB" id="A0A8C1T5Z2"/>
<name>A0A8C1T5Z2_CYPCA</name>
<dbReference type="CDD" id="cd01650">
    <property type="entry name" value="RT_nLTR_like"/>
    <property type="match status" value="1"/>
</dbReference>
<dbReference type="Proteomes" id="UP000694700">
    <property type="component" value="Unplaced"/>
</dbReference>
<evidence type="ECO:0000313" key="3">
    <source>
        <dbReference type="Proteomes" id="UP000694700"/>
    </source>
</evidence>
<dbReference type="PROSITE" id="PS50878">
    <property type="entry name" value="RT_POL"/>
    <property type="match status" value="1"/>
</dbReference>
<dbReference type="PANTHER" id="PTHR33332">
    <property type="entry name" value="REVERSE TRANSCRIPTASE DOMAIN-CONTAINING PROTEIN"/>
    <property type="match status" value="1"/>
</dbReference>
<evidence type="ECO:0000259" key="1">
    <source>
        <dbReference type="PROSITE" id="PS50878"/>
    </source>
</evidence>